<dbReference type="PANTHER" id="PTHR10015">
    <property type="entry name" value="HEAT SHOCK TRANSCRIPTION FACTOR"/>
    <property type="match status" value="1"/>
</dbReference>
<keyword evidence="6" id="KW-1185">Reference proteome</keyword>
<dbReference type="EMBL" id="SDMP01000015">
    <property type="protein sequence ID" value="RYR10550.1"/>
    <property type="molecule type" value="Genomic_DNA"/>
</dbReference>
<feature type="domain" description="HSF-type DNA-binding" evidence="4">
    <location>
        <begin position="66"/>
        <end position="137"/>
    </location>
</feature>
<accession>A0A444Z8P4</accession>
<feature type="compositionally biased region" description="Polar residues" evidence="3">
    <location>
        <begin position="187"/>
        <end position="204"/>
    </location>
</feature>
<sequence length="357" mass="38950">MLLLFSIFAPLPYPHIMRVGPRNIALFILPFPFFSLSKPPGQGSFSLSSITLTPSKLLETTNNLTPSLLFLNGLTGDYLLQQTPTLIHINQAAKHQIQTVRAINFVGFRKVVPDRWEFANECFRRGEKGLLRDIQRRKISPAAGDNNVVTVAMAAPGRVVSPTPTNSGDEQVLSSNSSPIAPPAAAQHNNNSKNTVHRTTSCTSGPELLEENERLRKENGQMKNELSQLRGLCNKILALMSNYASRSSAQLLDSSASGVAAAVVEGKVALELLPEKGVPCAVDTAEAEVPKLFGVSIGMKRSRTESEAEIEREDHNQTQTQRQTQSSQEPERGSDVKSEPLDGDGSDDQDPRWVELG</sequence>
<reference evidence="5 6" key="1">
    <citation type="submission" date="2019-01" db="EMBL/GenBank/DDBJ databases">
        <title>Sequencing of cultivated peanut Arachis hypogaea provides insights into genome evolution and oil improvement.</title>
        <authorList>
            <person name="Chen X."/>
        </authorList>
    </citation>
    <scope>NUCLEOTIDE SEQUENCE [LARGE SCALE GENOMIC DNA]</scope>
    <source>
        <strain evidence="6">cv. Fuhuasheng</strain>
        <tissue evidence="5">Leaves</tissue>
    </source>
</reference>
<evidence type="ECO:0000256" key="3">
    <source>
        <dbReference type="SAM" id="MobiDB-lite"/>
    </source>
</evidence>
<feature type="region of interest" description="Disordered" evidence="3">
    <location>
        <begin position="158"/>
        <end position="208"/>
    </location>
</feature>
<evidence type="ECO:0000313" key="6">
    <source>
        <dbReference type="Proteomes" id="UP000289738"/>
    </source>
</evidence>
<dbReference type="InterPro" id="IPR000232">
    <property type="entry name" value="HSF_DNA-bd"/>
</dbReference>
<dbReference type="GO" id="GO:0000978">
    <property type="term" value="F:RNA polymerase II cis-regulatory region sequence-specific DNA binding"/>
    <property type="evidence" value="ECO:0007669"/>
    <property type="project" value="TreeGrafter"/>
</dbReference>
<dbReference type="GO" id="GO:0006357">
    <property type="term" value="P:regulation of transcription by RNA polymerase II"/>
    <property type="evidence" value="ECO:0007669"/>
    <property type="project" value="TreeGrafter"/>
</dbReference>
<organism evidence="5 6">
    <name type="scientific">Arachis hypogaea</name>
    <name type="common">Peanut</name>
    <dbReference type="NCBI Taxonomy" id="3818"/>
    <lineage>
        <taxon>Eukaryota</taxon>
        <taxon>Viridiplantae</taxon>
        <taxon>Streptophyta</taxon>
        <taxon>Embryophyta</taxon>
        <taxon>Tracheophyta</taxon>
        <taxon>Spermatophyta</taxon>
        <taxon>Magnoliopsida</taxon>
        <taxon>eudicotyledons</taxon>
        <taxon>Gunneridae</taxon>
        <taxon>Pentapetalae</taxon>
        <taxon>rosids</taxon>
        <taxon>fabids</taxon>
        <taxon>Fabales</taxon>
        <taxon>Fabaceae</taxon>
        <taxon>Papilionoideae</taxon>
        <taxon>50 kb inversion clade</taxon>
        <taxon>dalbergioids sensu lato</taxon>
        <taxon>Dalbergieae</taxon>
        <taxon>Pterocarpus clade</taxon>
        <taxon>Arachis</taxon>
    </lineage>
</organism>
<dbReference type="GO" id="GO:0005634">
    <property type="term" value="C:nucleus"/>
    <property type="evidence" value="ECO:0007669"/>
    <property type="project" value="TreeGrafter"/>
</dbReference>
<dbReference type="STRING" id="3818.A0A444Z8P4"/>
<feature type="compositionally biased region" description="Basic and acidic residues" evidence="3">
    <location>
        <begin position="329"/>
        <end position="340"/>
    </location>
</feature>
<dbReference type="Proteomes" id="UP000289738">
    <property type="component" value="Chromosome B05"/>
</dbReference>
<feature type="compositionally biased region" description="Low complexity" evidence="3">
    <location>
        <begin position="174"/>
        <end position="186"/>
    </location>
</feature>
<keyword evidence="1" id="KW-0346">Stress response</keyword>
<proteinExistence type="predicted"/>
<evidence type="ECO:0000259" key="4">
    <source>
        <dbReference type="SMART" id="SM00415"/>
    </source>
</evidence>
<name>A0A444Z8P4_ARAHY</name>
<protein>
    <recommendedName>
        <fullName evidence="4">HSF-type DNA-binding domain-containing protein</fullName>
    </recommendedName>
</protein>
<evidence type="ECO:0000256" key="1">
    <source>
        <dbReference type="ARBA" id="ARBA00023016"/>
    </source>
</evidence>
<evidence type="ECO:0000313" key="5">
    <source>
        <dbReference type="EMBL" id="RYR10550.1"/>
    </source>
</evidence>
<feature type="region of interest" description="Disordered" evidence="3">
    <location>
        <begin position="300"/>
        <end position="357"/>
    </location>
</feature>
<feature type="compositionally biased region" description="Polar residues" evidence="3">
    <location>
        <begin position="162"/>
        <end position="173"/>
    </location>
</feature>
<evidence type="ECO:0000256" key="2">
    <source>
        <dbReference type="ARBA" id="ARBA00023125"/>
    </source>
</evidence>
<dbReference type="PANTHER" id="PTHR10015:SF169">
    <property type="entry name" value="HEAT STRESS TRANSCRIPTION FACTOR B-2B"/>
    <property type="match status" value="1"/>
</dbReference>
<gene>
    <name evidence="5" type="ORF">Ahy_B05g078973</name>
</gene>
<keyword evidence="2" id="KW-0238">DNA-binding</keyword>
<feature type="compositionally biased region" description="Low complexity" evidence="3">
    <location>
        <begin position="317"/>
        <end position="328"/>
    </location>
</feature>
<dbReference type="SMART" id="SM00415">
    <property type="entry name" value="HSF"/>
    <property type="match status" value="1"/>
</dbReference>
<comment type="caution">
    <text evidence="5">The sequence shown here is derived from an EMBL/GenBank/DDBJ whole genome shotgun (WGS) entry which is preliminary data.</text>
</comment>
<dbReference type="AlphaFoldDB" id="A0A444Z8P4"/>
<dbReference type="GO" id="GO:0003700">
    <property type="term" value="F:DNA-binding transcription factor activity"/>
    <property type="evidence" value="ECO:0007669"/>
    <property type="project" value="InterPro"/>
</dbReference>